<evidence type="ECO:0000313" key="2">
    <source>
        <dbReference type="Proteomes" id="UP001202248"/>
    </source>
</evidence>
<dbReference type="EMBL" id="JAKWBL010000001">
    <property type="protein sequence ID" value="MCH5597295.1"/>
    <property type="molecule type" value="Genomic_DNA"/>
</dbReference>
<name>A0ABS9SG39_9BACT</name>
<accession>A0ABS9SG39</accession>
<protein>
    <submittedName>
        <fullName evidence="1">Delta-60 repeat domain-containing protein</fullName>
    </submittedName>
</protein>
<reference evidence="1 2" key="1">
    <citation type="submission" date="2022-02" db="EMBL/GenBank/DDBJ databases">
        <authorList>
            <person name="Min J."/>
        </authorList>
    </citation>
    <scope>NUCLEOTIDE SEQUENCE [LARGE SCALE GENOMIC DNA]</scope>
    <source>
        <strain evidence="1 2">GR10-1</strain>
    </source>
</reference>
<dbReference type="Proteomes" id="UP001202248">
    <property type="component" value="Unassembled WGS sequence"/>
</dbReference>
<keyword evidence="2" id="KW-1185">Reference proteome</keyword>
<gene>
    <name evidence="1" type="ORF">MKP09_04945</name>
</gene>
<dbReference type="InterPro" id="IPR013431">
    <property type="entry name" value="Delta_60_rpt"/>
</dbReference>
<proteinExistence type="predicted"/>
<dbReference type="RefSeq" id="WP_240826690.1">
    <property type="nucleotide sequence ID" value="NZ_JAKWBL010000001.1"/>
</dbReference>
<organism evidence="1 2">
    <name type="scientific">Niabella ginsengisoli</name>
    <dbReference type="NCBI Taxonomy" id="522298"/>
    <lineage>
        <taxon>Bacteria</taxon>
        <taxon>Pseudomonadati</taxon>
        <taxon>Bacteroidota</taxon>
        <taxon>Chitinophagia</taxon>
        <taxon>Chitinophagales</taxon>
        <taxon>Chitinophagaceae</taxon>
        <taxon>Niabella</taxon>
    </lineage>
</organism>
<dbReference type="Gene3D" id="2.80.10.50">
    <property type="match status" value="1"/>
</dbReference>
<dbReference type="Pfam" id="PF17164">
    <property type="entry name" value="DUF5122"/>
    <property type="match status" value="4"/>
</dbReference>
<sequence length="362" mass="38499">MLTNGASGTGLRPVFNIGTVGLNGVVTSAFINADDKIIAGGVFSSVNSRGNISNITRFHDNGMLDTTAFDIAGDGSLPTAIGPSFNGGFTGAVNKLYNTSAGVVAIGNYTDYNSILYERSTSESPYIDKIRISQIARLNVNGGIDSSFNLNVGLRPVQGYTSANGYVFDGVETPGNKLLLIGNFTTFENQSAGRIVRIDLATGRRDPSFAAAGANGSINKITYNSTTHKLLLTGTFTSYNGQAANGIVMIDENGNVDNTFNFKPVEGGIPNFAGQLNDGKIMVSGTFNKYDGIVRPGFMVLNPDGSLAVGYNNIGYFDGVVNDFIEFPSDTDPTITYVMLVGSFFRYDSKDVGNIVKIRFQN</sequence>
<evidence type="ECO:0000313" key="1">
    <source>
        <dbReference type="EMBL" id="MCH5597295.1"/>
    </source>
</evidence>
<comment type="caution">
    <text evidence="1">The sequence shown here is derived from an EMBL/GenBank/DDBJ whole genome shotgun (WGS) entry which is preliminary data.</text>
</comment>